<comment type="caution">
    <text evidence="1">The sequence shown here is derived from an EMBL/GenBank/DDBJ whole genome shotgun (WGS) entry which is preliminary data.</text>
</comment>
<dbReference type="Proteomes" id="UP000308054">
    <property type="component" value="Unassembled WGS sequence"/>
</dbReference>
<name>A0A4S2H1D1_9PROT</name>
<organism evidence="1 2">
    <name type="scientific">Marinicauda algicola</name>
    <dbReference type="NCBI Taxonomy" id="2029849"/>
    <lineage>
        <taxon>Bacteria</taxon>
        <taxon>Pseudomonadati</taxon>
        <taxon>Pseudomonadota</taxon>
        <taxon>Alphaproteobacteria</taxon>
        <taxon>Maricaulales</taxon>
        <taxon>Maricaulaceae</taxon>
        <taxon>Marinicauda</taxon>
    </lineage>
</organism>
<evidence type="ECO:0000313" key="2">
    <source>
        <dbReference type="Proteomes" id="UP000308054"/>
    </source>
</evidence>
<dbReference type="AlphaFoldDB" id="A0A4S2H1D1"/>
<sequence>MIAAIVSRLDDWSRARERAALARAKQTLDQAVQAAIEADDPVRLRTIQTGYRRIAERACSAGHADIQLAARGSEAAMFYELGSAHLDRQALFECIERVRSVLASGILTLSAADIASLLRIMAHSYAEIADLDGDAAAFRHAIRAYEASLDRLDTPGQDTIEQLTRRNIRRCEIAVAAGEQAEGGCDRKTA</sequence>
<evidence type="ECO:0000313" key="1">
    <source>
        <dbReference type="EMBL" id="TGY89335.1"/>
    </source>
</evidence>
<gene>
    <name evidence="1" type="ORF">E5163_09480</name>
</gene>
<dbReference type="EMBL" id="SRXW01000002">
    <property type="protein sequence ID" value="TGY89335.1"/>
    <property type="molecule type" value="Genomic_DNA"/>
</dbReference>
<keyword evidence="2" id="KW-1185">Reference proteome</keyword>
<dbReference type="RefSeq" id="WP_135995875.1">
    <property type="nucleotide sequence ID" value="NZ_CP071057.1"/>
</dbReference>
<accession>A0A4S2H1D1</accession>
<protein>
    <submittedName>
        <fullName evidence="1">Uncharacterized protein</fullName>
    </submittedName>
</protein>
<reference evidence="1 2" key="1">
    <citation type="journal article" date="2017" name="Int. J. Syst. Evol. Microbiol.">
        <title>Marinicauda algicola sp. nov., isolated from a marine red alga Rhodosorus marinus.</title>
        <authorList>
            <person name="Jeong S.E."/>
            <person name="Jeon S.H."/>
            <person name="Chun B.H."/>
            <person name="Kim D.W."/>
            <person name="Jeon C.O."/>
        </authorList>
    </citation>
    <scope>NUCLEOTIDE SEQUENCE [LARGE SCALE GENOMIC DNA]</scope>
    <source>
        <strain evidence="1 2">JCM 31718</strain>
    </source>
</reference>
<proteinExistence type="predicted"/>